<dbReference type="SUPFAM" id="SSF53474">
    <property type="entry name" value="alpha/beta-Hydrolases"/>
    <property type="match status" value="1"/>
</dbReference>
<gene>
    <name evidence="2" type="ORF">A2989_02650</name>
</gene>
<dbReference type="InterPro" id="IPR029058">
    <property type="entry name" value="AB_hydrolase_fold"/>
</dbReference>
<comment type="caution">
    <text evidence="2">The sequence shown here is derived from an EMBL/GenBank/DDBJ whole genome shotgun (WGS) entry which is preliminary data.</text>
</comment>
<name>A0A1F4ZBD7_9BACT</name>
<sequence>MKPVRALSFVGLLCFFFFAQQAQAVTLFLDDFQDENDTILSVHDSHWVTPSFASPPKWGEYVIFNNTAGDGAGSVYDVNQLDNIDLPSHFIVTQNFNISSDISFDGNEAFMDVRLNDATDNNSALFRFYPSLPSVKLESLGSVPYQYSTTGVFNFTENNTISVEYDSGNYVASINGIVTLTFSDASFIPRHIIINQHINTSDLTRFEVSDFTTTPSPTVTPALTGTPIPSPTSSVKKVVLVPGMEASWNADAILNCKLDPEDYEGEWTLAPFAEFAYSPLLDRLGVTENVEVHPYYYDWRIPVTLNGVGLGSHIGSVAASGRVDVVGHSMGGLVSRRYLELVENANRVDKMITVGSPHMGAVNAYPAWSAGEIWDSDLIQRIALSLLLKSCGQFFHEDDRATVENYFPSVQDILPVFNYLRDKKTGDYIDVGGMTASNLWLMNSIFGTPFFNVNMGTLSGTGEPTLAELDVIGANPRDVRVGDWADGRPTRRYESTAGDGAVLNISSMLPDATQNSIINQDHIGIINSTEGIDAILSFLDIDSFSSVVSPLFRPNSALVVATYPGEFEVVDVDGEVIKSENGIAVLFSPVSGRRVVRRESKEEGVMMIGRFLPDGRFDWQEIGSGRLGNDDYSFDY</sequence>
<evidence type="ECO:0000313" key="2">
    <source>
        <dbReference type="EMBL" id="OGD03501.1"/>
    </source>
</evidence>
<feature type="signal peptide" evidence="1">
    <location>
        <begin position="1"/>
        <end position="24"/>
    </location>
</feature>
<dbReference type="Pfam" id="PF02089">
    <property type="entry name" value="Palm_thioest"/>
    <property type="match status" value="1"/>
</dbReference>
<feature type="chain" id="PRO_5009515986" description="AB hydrolase-1 domain-containing protein" evidence="1">
    <location>
        <begin position="25"/>
        <end position="636"/>
    </location>
</feature>
<accession>A0A1F4ZBD7</accession>
<dbReference type="AlphaFoldDB" id="A0A1F4ZBD7"/>
<dbReference type="EMBL" id="MEXN01000006">
    <property type="protein sequence ID" value="OGD03501.1"/>
    <property type="molecule type" value="Genomic_DNA"/>
</dbReference>
<organism evidence="2 3">
    <name type="scientific">Candidatus Amesbacteria bacterium RIFCSPLOWO2_01_FULL_48_25</name>
    <dbReference type="NCBI Taxonomy" id="1797259"/>
    <lineage>
        <taxon>Bacteria</taxon>
        <taxon>Candidatus Amesiibacteriota</taxon>
    </lineage>
</organism>
<evidence type="ECO:0000313" key="3">
    <source>
        <dbReference type="Proteomes" id="UP000177080"/>
    </source>
</evidence>
<dbReference type="PANTHER" id="PTHR37946">
    <property type="entry name" value="SLL1969 PROTEIN"/>
    <property type="match status" value="1"/>
</dbReference>
<dbReference type="Gene3D" id="3.40.50.1820">
    <property type="entry name" value="alpha/beta hydrolase"/>
    <property type="match status" value="1"/>
</dbReference>
<evidence type="ECO:0008006" key="4">
    <source>
        <dbReference type="Google" id="ProtNLM"/>
    </source>
</evidence>
<dbReference type="STRING" id="1797259.A2989_02650"/>
<dbReference type="Proteomes" id="UP000177080">
    <property type="component" value="Unassembled WGS sequence"/>
</dbReference>
<evidence type="ECO:0000256" key="1">
    <source>
        <dbReference type="SAM" id="SignalP"/>
    </source>
</evidence>
<protein>
    <recommendedName>
        <fullName evidence="4">AB hydrolase-1 domain-containing protein</fullName>
    </recommendedName>
</protein>
<keyword evidence="1" id="KW-0732">Signal</keyword>
<dbReference type="PANTHER" id="PTHR37946:SF1">
    <property type="entry name" value="SLL1969 PROTEIN"/>
    <property type="match status" value="1"/>
</dbReference>
<proteinExistence type="predicted"/>
<reference evidence="2 3" key="1">
    <citation type="journal article" date="2016" name="Nat. Commun.">
        <title>Thousands of microbial genomes shed light on interconnected biogeochemical processes in an aquifer system.</title>
        <authorList>
            <person name="Anantharaman K."/>
            <person name="Brown C.T."/>
            <person name="Hug L.A."/>
            <person name="Sharon I."/>
            <person name="Castelle C.J."/>
            <person name="Probst A.J."/>
            <person name="Thomas B.C."/>
            <person name="Singh A."/>
            <person name="Wilkins M.J."/>
            <person name="Karaoz U."/>
            <person name="Brodie E.L."/>
            <person name="Williams K.H."/>
            <person name="Hubbard S.S."/>
            <person name="Banfield J.F."/>
        </authorList>
    </citation>
    <scope>NUCLEOTIDE SEQUENCE [LARGE SCALE GENOMIC DNA]</scope>
</reference>